<evidence type="ECO:0000313" key="9">
    <source>
        <dbReference type="Proteomes" id="UP000887577"/>
    </source>
</evidence>
<evidence type="ECO:0000256" key="8">
    <source>
        <dbReference type="SAM" id="Phobius"/>
    </source>
</evidence>
<comment type="similarity">
    <text evidence="2">Belongs to the dpy-19 family.</text>
</comment>
<name>A0A914YWY8_9BILA</name>
<evidence type="ECO:0000256" key="1">
    <source>
        <dbReference type="ARBA" id="ARBA00004141"/>
    </source>
</evidence>
<feature type="transmembrane region" description="Helical" evidence="8">
    <location>
        <begin position="6"/>
        <end position="23"/>
    </location>
</feature>
<evidence type="ECO:0000313" key="10">
    <source>
        <dbReference type="WBParaSite" id="PSU_v2.g4621.t1"/>
    </source>
</evidence>
<accession>A0A914YWY8</accession>
<organism evidence="9 10">
    <name type="scientific">Panagrolaimus superbus</name>
    <dbReference type="NCBI Taxonomy" id="310955"/>
    <lineage>
        <taxon>Eukaryota</taxon>
        <taxon>Metazoa</taxon>
        <taxon>Ecdysozoa</taxon>
        <taxon>Nematoda</taxon>
        <taxon>Chromadorea</taxon>
        <taxon>Rhabditida</taxon>
        <taxon>Tylenchina</taxon>
        <taxon>Panagrolaimomorpha</taxon>
        <taxon>Panagrolaimoidea</taxon>
        <taxon>Panagrolaimidae</taxon>
        <taxon>Panagrolaimus</taxon>
    </lineage>
</organism>
<keyword evidence="5 8" id="KW-0812">Transmembrane</keyword>
<reference evidence="10" key="1">
    <citation type="submission" date="2022-11" db="UniProtKB">
        <authorList>
            <consortium name="WormBaseParasite"/>
        </authorList>
    </citation>
    <scope>IDENTIFICATION</scope>
</reference>
<evidence type="ECO:0000256" key="5">
    <source>
        <dbReference type="ARBA" id="ARBA00022692"/>
    </source>
</evidence>
<evidence type="ECO:0000256" key="4">
    <source>
        <dbReference type="ARBA" id="ARBA00022679"/>
    </source>
</evidence>
<feature type="transmembrane region" description="Helical" evidence="8">
    <location>
        <begin position="35"/>
        <end position="57"/>
    </location>
</feature>
<evidence type="ECO:0000256" key="2">
    <source>
        <dbReference type="ARBA" id="ARBA00008744"/>
    </source>
</evidence>
<dbReference type="AlphaFoldDB" id="A0A914YWY8"/>
<sequence length="249" mass="28352">MLLSSIFLWFNISSIIVLSLFKSKSHISNHNNVNLIKSALIQLSLIFGITLTLTNLIKIGFKIDADSHIWTFVKAKLGLPIDALPFETALYICHGAFAFIDNGFFDRTTTFGMLPLYCIVVAIVVGFVLKYLFLNYYFGAKQLSLETKIVPEQQNEFFNESIIFLIGQSILTGIMAILTLRMKYVWFPQIAIIASHGLKIFDKWIGKYPKYVVMIGIIWLISTKQFEIYQQQIANEQVCKKKGEGICIN</sequence>
<dbReference type="InterPro" id="IPR018732">
    <property type="entry name" value="Dpy-19/Dpy-19-like"/>
</dbReference>
<keyword evidence="9" id="KW-1185">Reference proteome</keyword>
<dbReference type="Proteomes" id="UP000887577">
    <property type="component" value="Unplaced"/>
</dbReference>
<evidence type="ECO:0000256" key="7">
    <source>
        <dbReference type="ARBA" id="ARBA00023136"/>
    </source>
</evidence>
<keyword evidence="4" id="KW-0808">Transferase</keyword>
<dbReference type="GO" id="GO:0005637">
    <property type="term" value="C:nuclear inner membrane"/>
    <property type="evidence" value="ECO:0007669"/>
    <property type="project" value="TreeGrafter"/>
</dbReference>
<keyword evidence="6 8" id="KW-1133">Transmembrane helix</keyword>
<proteinExistence type="inferred from homology"/>
<keyword evidence="3" id="KW-0328">Glycosyltransferase</keyword>
<comment type="subcellular location">
    <subcellularLocation>
        <location evidence="1">Membrane</location>
        <topology evidence="1">Multi-pass membrane protein</topology>
    </subcellularLocation>
</comment>
<evidence type="ECO:0000256" key="3">
    <source>
        <dbReference type="ARBA" id="ARBA00022676"/>
    </source>
</evidence>
<dbReference type="Pfam" id="PF10034">
    <property type="entry name" value="Dpy19"/>
    <property type="match status" value="1"/>
</dbReference>
<protein>
    <submittedName>
        <fullName evidence="10">Uncharacterized protein</fullName>
    </submittedName>
</protein>
<dbReference type="PANTHER" id="PTHR31488:SF1">
    <property type="entry name" value="C-MANNOSYLTRANSFERASE DPY19L1"/>
    <property type="match status" value="1"/>
</dbReference>
<feature type="transmembrane region" description="Helical" evidence="8">
    <location>
        <begin position="157"/>
        <end position="178"/>
    </location>
</feature>
<dbReference type="PANTHER" id="PTHR31488">
    <property type="entry name" value="DPY-19-LIKE 1, LIKE (H. SAPIENS)"/>
    <property type="match status" value="1"/>
</dbReference>
<evidence type="ECO:0000256" key="6">
    <source>
        <dbReference type="ARBA" id="ARBA00022989"/>
    </source>
</evidence>
<feature type="transmembrane region" description="Helical" evidence="8">
    <location>
        <begin position="114"/>
        <end position="137"/>
    </location>
</feature>
<keyword evidence="7 8" id="KW-0472">Membrane</keyword>
<dbReference type="GO" id="GO:0000030">
    <property type="term" value="F:mannosyltransferase activity"/>
    <property type="evidence" value="ECO:0007669"/>
    <property type="project" value="TreeGrafter"/>
</dbReference>
<dbReference type="WBParaSite" id="PSU_v2.g4621.t1">
    <property type="protein sequence ID" value="PSU_v2.g4621.t1"/>
    <property type="gene ID" value="PSU_v2.g4621"/>
</dbReference>